<dbReference type="Proteomes" id="UP001177021">
    <property type="component" value="Unassembled WGS sequence"/>
</dbReference>
<organism evidence="1 2">
    <name type="scientific">Trifolium pratense</name>
    <name type="common">Red clover</name>
    <dbReference type="NCBI Taxonomy" id="57577"/>
    <lineage>
        <taxon>Eukaryota</taxon>
        <taxon>Viridiplantae</taxon>
        <taxon>Streptophyta</taxon>
        <taxon>Embryophyta</taxon>
        <taxon>Tracheophyta</taxon>
        <taxon>Spermatophyta</taxon>
        <taxon>Magnoliopsida</taxon>
        <taxon>eudicotyledons</taxon>
        <taxon>Gunneridae</taxon>
        <taxon>Pentapetalae</taxon>
        <taxon>rosids</taxon>
        <taxon>fabids</taxon>
        <taxon>Fabales</taxon>
        <taxon>Fabaceae</taxon>
        <taxon>Papilionoideae</taxon>
        <taxon>50 kb inversion clade</taxon>
        <taxon>NPAAA clade</taxon>
        <taxon>Hologalegina</taxon>
        <taxon>IRL clade</taxon>
        <taxon>Trifolieae</taxon>
        <taxon>Trifolium</taxon>
    </lineage>
</organism>
<evidence type="ECO:0000313" key="1">
    <source>
        <dbReference type="EMBL" id="CAJ2654100.1"/>
    </source>
</evidence>
<sequence length="79" mass="9222">MQNKKNMAKIDMFIYALIIIFITFFVESFADKKYLKTNIPCRYNKDCPPLLKNSDYVWLCKEKFCVKIAGGLLYPDAQG</sequence>
<comment type="caution">
    <text evidence="1">The sequence shown here is derived from an EMBL/GenBank/DDBJ whole genome shotgun (WGS) entry which is preliminary data.</text>
</comment>
<dbReference type="EMBL" id="CASHSV030000206">
    <property type="protein sequence ID" value="CAJ2654100.1"/>
    <property type="molecule type" value="Genomic_DNA"/>
</dbReference>
<evidence type="ECO:0000313" key="2">
    <source>
        <dbReference type="Proteomes" id="UP001177021"/>
    </source>
</evidence>
<keyword evidence="2" id="KW-1185">Reference proteome</keyword>
<gene>
    <name evidence="1" type="ORF">MILVUS5_LOCUS21326</name>
</gene>
<name>A0ACB0KE13_TRIPR</name>
<protein>
    <submittedName>
        <fullName evidence="1">Uncharacterized protein</fullName>
    </submittedName>
</protein>
<reference evidence="1" key="1">
    <citation type="submission" date="2023-10" db="EMBL/GenBank/DDBJ databases">
        <authorList>
            <person name="Rodriguez Cubillos JULIANA M."/>
            <person name="De Vega J."/>
        </authorList>
    </citation>
    <scope>NUCLEOTIDE SEQUENCE</scope>
</reference>
<accession>A0ACB0KE13</accession>
<proteinExistence type="predicted"/>